<accession>A0A259TVD0</accession>
<comment type="caution">
    <text evidence="2">The sequence shown here is derived from an EMBL/GenBank/DDBJ whole genome shotgun (WGS) entry which is preliminary data.</text>
</comment>
<dbReference type="RefSeq" id="WP_094545340.1">
    <property type="nucleotide sequence ID" value="NZ_MQWB01000001.1"/>
</dbReference>
<dbReference type="Proteomes" id="UP000216446">
    <property type="component" value="Unassembled WGS sequence"/>
</dbReference>
<dbReference type="Pfam" id="PF13302">
    <property type="entry name" value="Acetyltransf_3"/>
    <property type="match status" value="1"/>
</dbReference>
<keyword evidence="3" id="KW-1185">Reference proteome</keyword>
<proteinExistence type="predicted"/>
<dbReference type="InterPro" id="IPR000182">
    <property type="entry name" value="GNAT_dom"/>
</dbReference>
<organism evidence="2 3">
    <name type="scientific">Rubricoccus marinus</name>
    <dbReference type="NCBI Taxonomy" id="716817"/>
    <lineage>
        <taxon>Bacteria</taxon>
        <taxon>Pseudomonadati</taxon>
        <taxon>Rhodothermota</taxon>
        <taxon>Rhodothermia</taxon>
        <taxon>Rhodothermales</taxon>
        <taxon>Rubricoccaceae</taxon>
        <taxon>Rubricoccus</taxon>
    </lineage>
</organism>
<dbReference type="PANTHER" id="PTHR43610:SF1">
    <property type="entry name" value="N-ACETYLTRANSFERASE DOMAIN-CONTAINING PROTEIN"/>
    <property type="match status" value="1"/>
</dbReference>
<evidence type="ECO:0000259" key="1">
    <source>
        <dbReference type="PROSITE" id="PS51186"/>
    </source>
</evidence>
<evidence type="ECO:0000313" key="2">
    <source>
        <dbReference type="EMBL" id="OZC01722.1"/>
    </source>
</evidence>
<dbReference type="InParanoid" id="A0A259TVD0"/>
<dbReference type="OrthoDB" id="9795199at2"/>
<evidence type="ECO:0000313" key="3">
    <source>
        <dbReference type="Proteomes" id="UP000216446"/>
    </source>
</evidence>
<dbReference type="Gene3D" id="3.40.630.30">
    <property type="match status" value="1"/>
</dbReference>
<dbReference type="PROSITE" id="PS51186">
    <property type="entry name" value="GNAT"/>
    <property type="match status" value="1"/>
</dbReference>
<reference evidence="2 3" key="1">
    <citation type="submission" date="2016-11" db="EMBL/GenBank/DDBJ databases">
        <title>Study of marine rhodopsin-containing bacteria.</title>
        <authorList>
            <person name="Yoshizawa S."/>
            <person name="Kumagai Y."/>
            <person name="Kogure K."/>
        </authorList>
    </citation>
    <scope>NUCLEOTIDE SEQUENCE [LARGE SCALE GENOMIC DNA]</scope>
    <source>
        <strain evidence="2 3">SG-29</strain>
    </source>
</reference>
<keyword evidence="2" id="KW-0808">Transferase</keyword>
<protein>
    <submittedName>
        <fullName evidence="2">GNAT family N-acetyltransferase</fullName>
    </submittedName>
</protein>
<name>A0A259TVD0_9BACT</name>
<sequence length="196" mass="21745">MPDALSPVTLTGAHVRLEPLAMSHLDALAAVGLDPDLWRLTPSPVRTREDMAAYIQAALDGHARGEMLPFATVDRASGGVVGSTRFGNIVPQHKRVEIGWTWIGKRWQRTAVNTEAKLLMLRHAFGPLACNRVELKTDARNVRSQEAMRRIGATEEGTLRHHMVTASGHLRDSVYFSILLEEWPRVEAGLLAKLDR</sequence>
<dbReference type="EMBL" id="MQWB01000001">
    <property type="protein sequence ID" value="OZC01722.1"/>
    <property type="molecule type" value="Genomic_DNA"/>
</dbReference>
<dbReference type="InterPro" id="IPR016181">
    <property type="entry name" value="Acyl_CoA_acyltransferase"/>
</dbReference>
<dbReference type="AlphaFoldDB" id="A0A259TVD0"/>
<feature type="domain" description="N-acetyltransferase" evidence="1">
    <location>
        <begin position="15"/>
        <end position="181"/>
    </location>
</feature>
<gene>
    <name evidence="2" type="ORF">BSZ36_01215</name>
</gene>
<dbReference type="PANTHER" id="PTHR43610">
    <property type="entry name" value="BLL6696 PROTEIN"/>
    <property type="match status" value="1"/>
</dbReference>
<dbReference type="SUPFAM" id="SSF55729">
    <property type="entry name" value="Acyl-CoA N-acyltransferases (Nat)"/>
    <property type="match status" value="1"/>
</dbReference>
<dbReference type="GO" id="GO:0016747">
    <property type="term" value="F:acyltransferase activity, transferring groups other than amino-acyl groups"/>
    <property type="evidence" value="ECO:0007669"/>
    <property type="project" value="InterPro"/>
</dbReference>